<organism evidence="2 3">
    <name type="scientific">Methylobacterium aquaticum</name>
    <dbReference type="NCBI Taxonomy" id="270351"/>
    <lineage>
        <taxon>Bacteria</taxon>
        <taxon>Pseudomonadati</taxon>
        <taxon>Pseudomonadota</taxon>
        <taxon>Alphaproteobacteria</taxon>
        <taxon>Hyphomicrobiales</taxon>
        <taxon>Methylobacteriaceae</taxon>
        <taxon>Methylobacterium</taxon>
    </lineage>
</organism>
<evidence type="ECO:0000313" key="3">
    <source>
        <dbReference type="Proteomes" id="UP000035929"/>
    </source>
</evidence>
<dbReference type="SUPFAM" id="SSF57997">
    <property type="entry name" value="Tropomyosin"/>
    <property type="match status" value="1"/>
</dbReference>
<dbReference type="EMBL" id="LABX01000106">
    <property type="protein sequence ID" value="KMO34332.1"/>
    <property type="molecule type" value="Genomic_DNA"/>
</dbReference>
<dbReference type="PATRIC" id="fig|270351.6.peg.367"/>
<sequence length="1295" mass="137763">MPKAGGKTNARDELHSFGFGGSQARPMQPIPVLNGRMKFAPDYGAPTYSEFNGDAMTDYALYALTCGRMRLEQILIGDTPIWDDQNGFAPEWSGIEMQFVEPGEQVTLYPVNVVTADELNGVQLSQDFTPGYIVNAAGTSAKELLLDFVWSGGAYVTYKDRTLAANTDIAVEARTVNAAGAATGPWIQIFRNVYSQNKQSQIRVTEHVTVAPGRYEVRARRQNPSVEDSGIAKISGTDEVTWTALRAHIDGPNTFPRVTMLALKGVASQKLSGVSGGGVKVIGTRILPVWRDGQFVEEPTRSIAWAALDWWRNGDYAAGLSLSNVDFAAFLAYDRLWGDLGHTFDYRFTEVQNLDDVLETVLRAGRAIPSPVGDKLTITRDQPRGLPRMLFTDNDIVRDSLEIDYALSDESWADGMVGEYVDETTWRLAEVSSAPDGVTLLKPARVQLDGIVQRTQAAGAIRQMAAESQYRRITVSWIARMEGRLLKRGDLVKITTEEPESWGSSHEVVASANNGFSLTLDPAPDWTTSGTHWIEIRQRDGRPFGPVRVTRGATDADLTINGSDAASIAAAASAQYGYPVSLADAVARSDSEEPPWVAFSPGEPRSFPVLITSGDPDQDGEHIHLSGVLDAPEVYQTTETGVPPLLQVPDLYSGAMPVITFLTASISQRQATLVLTAGWLPAKNAATYDVAVSYDGGATWAAGPPTDRTTYEAVVGASDTMKFRVRGVTPGGVPGGWSVTDVIAPELQIQGDLFADLSIQIEKLSAETQREIRSIADLGRGTLAYGADQTQTALRTADDTIRGAIRQLTEAVDRLANEAATTNLGAYEQRELIKVGASANFAAIEREEVARVSQNEALASIQTTLAARLTLAEGDIVGNATAIQGISTRVTNAEGVLTAQSQQITTLGSRIDATDLQLSGVATAQQSLTTRVSLTEGNISTLSQDLTALRSTVTAQGGQIAGQATALDSLTTEVNQNSSDIAAQAQRTTALESTVSTQGGQITGNSQALQQLTTRTETVEGGLRSQSEQLTNLSSAVTGQGGQIGANAQAVSQLQTRASNIEGQQSAQASSLQALSTTVGSHTATLTTYGTSINGIRLEYGIAFEIDGQTGGLVMTGAKRLDGSGLEVLLKLSGDLFVDGMITSRMVSTTSLITTSAQIGTLTVDSINVRDGAISGLVSAQSGGQQASVTINVRTAGAVLVIANRTGDLSQRFTQVGTNTGALNVYRDGNLIGAIPANFTMDFDPNPQINASYFRLGPTAYPILDVPGVGSHTYMVVDDNSRGIGGVFICVQESK</sequence>
<gene>
    <name evidence="2" type="ORF">VP06_14810</name>
</gene>
<protein>
    <submittedName>
        <fullName evidence="2">Uncharacterized protein</fullName>
    </submittedName>
</protein>
<comment type="caution">
    <text evidence="2">The sequence shown here is derived from an EMBL/GenBank/DDBJ whole genome shotgun (WGS) entry which is preliminary data.</text>
</comment>
<dbReference type="NCBIfam" id="NF040662">
    <property type="entry name" value="attach_TipJ_rel"/>
    <property type="match status" value="1"/>
</dbReference>
<evidence type="ECO:0000256" key="1">
    <source>
        <dbReference type="SAM" id="MobiDB-lite"/>
    </source>
</evidence>
<dbReference type="Gene3D" id="1.20.5.340">
    <property type="match status" value="2"/>
</dbReference>
<reference evidence="2 3" key="1">
    <citation type="submission" date="2015-03" db="EMBL/GenBank/DDBJ databases">
        <title>Genome sequencing of Methylobacterium aquaticum DSM16371 type strain.</title>
        <authorList>
            <person name="Chaudhry V."/>
            <person name="Patil P.B."/>
        </authorList>
    </citation>
    <scope>NUCLEOTIDE SEQUENCE [LARGE SCALE GENOMIC DNA]</scope>
    <source>
        <strain evidence="2 3">DSM 16371</strain>
    </source>
</reference>
<name>A0A0J6SL34_9HYPH</name>
<dbReference type="Proteomes" id="UP000035929">
    <property type="component" value="Unassembled WGS sequence"/>
</dbReference>
<accession>A0A0J6SL34</accession>
<evidence type="ECO:0000313" key="2">
    <source>
        <dbReference type="EMBL" id="KMO34332.1"/>
    </source>
</evidence>
<proteinExistence type="predicted"/>
<feature type="region of interest" description="Disordered" evidence="1">
    <location>
        <begin position="1"/>
        <end position="26"/>
    </location>
</feature>